<dbReference type="STRING" id="714943.Mucpa_6257"/>
<evidence type="ECO:0000313" key="2">
    <source>
        <dbReference type="Proteomes" id="UP000002774"/>
    </source>
</evidence>
<proteinExistence type="predicted"/>
<evidence type="ECO:0000313" key="1">
    <source>
        <dbReference type="EMBL" id="EHQ30313.1"/>
    </source>
</evidence>
<name>H1Y3Q1_9SPHI</name>
<organism evidence="1 2">
    <name type="scientific">Mucilaginibacter paludis DSM 18603</name>
    <dbReference type="NCBI Taxonomy" id="714943"/>
    <lineage>
        <taxon>Bacteria</taxon>
        <taxon>Pseudomonadati</taxon>
        <taxon>Bacteroidota</taxon>
        <taxon>Sphingobacteriia</taxon>
        <taxon>Sphingobacteriales</taxon>
        <taxon>Sphingobacteriaceae</taxon>
        <taxon>Mucilaginibacter</taxon>
    </lineage>
</organism>
<accession>H1Y3Q1</accession>
<keyword evidence="2" id="KW-1185">Reference proteome</keyword>
<dbReference type="HOGENOM" id="CLU_1439290_0_0_10"/>
<reference evidence="1" key="1">
    <citation type="submission" date="2011-09" db="EMBL/GenBank/DDBJ databases">
        <title>The permanent draft genome of Mucilaginibacter paludis DSM 18603.</title>
        <authorList>
            <consortium name="US DOE Joint Genome Institute (JGI-PGF)"/>
            <person name="Lucas S."/>
            <person name="Han J."/>
            <person name="Lapidus A."/>
            <person name="Bruce D."/>
            <person name="Goodwin L."/>
            <person name="Pitluck S."/>
            <person name="Peters L."/>
            <person name="Kyrpides N."/>
            <person name="Mavromatis K."/>
            <person name="Ivanova N."/>
            <person name="Mikhailova N."/>
            <person name="Held B."/>
            <person name="Detter J.C."/>
            <person name="Tapia R."/>
            <person name="Han C."/>
            <person name="Land M."/>
            <person name="Hauser L."/>
            <person name="Markowitz V."/>
            <person name="Cheng J.-F."/>
            <person name="Hugenholtz P."/>
            <person name="Woyke T."/>
            <person name="Wu D."/>
            <person name="Tindall B."/>
            <person name="Brambilla E."/>
            <person name="Klenk H.-P."/>
            <person name="Eisen J.A."/>
        </authorList>
    </citation>
    <scope>NUCLEOTIDE SEQUENCE [LARGE SCALE GENOMIC DNA]</scope>
    <source>
        <strain evidence="1">DSM 18603</strain>
    </source>
</reference>
<gene>
    <name evidence="1" type="ORF">Mucpa_6257</name>
</gene>
<sequence>MEIDKAYIGTTEDEIWQQIATDINDDTLEYRAMIEQDDKHVMLDIDIDLGGGFEGGYATTSYSAPVANHNFKFAVHEEHFTDEIGKFFGMQDVEIGYPELDHHLVIKTNDEEKVKTLFVDPKVREVFTSLTDFDFGIHLHDIEDSDEKQAFLELNIEDGITDIPTLKELYHVFYTVLLTI</sequence>
<dbReference type="RefSeq" id="WP_008511933.1">
    <property type="nucleotide sequence ID" value="NZ_CM001403.1"/>
</dbReference>
<dbReference type="OrthoDB" id="262374at2"/>
<dbReference type="EMBL" id="CM001403">
    <property type="protein sequence ID" value="EHQ30313.1"/>
    <property type="molecule type" value="Genomic_DNA"/>
</dbReference>
<dbReference type="eggNOG" id="ENOG502ZAQH">
    <property type="taxonomic scope" value="Bacteria"/>
</dbReference>
<dbReference type="AlphaFoldDB" id="H1Y3Q1"/>
<dbReference type="Proteomes" id="UP000002774">
    <property type="component" value="Chromosome"/>
</dbReference>
<protein>
    <submittedName>
        <fullName evidence="1">Uncharacterized protein</fullName>
    </submittedName>
</protein>